<dbReference type="PANTHER" id="PTHR34406:SF1">
    <property type="entry name" value="PROTEIN YCEI"/>
    <property type="match status" value="1"/>
</dbReference>
<reference evidence="3 4" key="1">
    <citation type="submission" date="2017-10" db="EMBL/GenBank/DDBJ databases">
        <title>Paenichitinophaga pekingensis gen. nov., sp. nov., isolated from activated sludge.</title>
        <authorList>
            <person name="Jin D."/>
            <person name="Kong X."/>
            <person name="Deng Y."/>
            <person name="Bai Z."/>
        </authorList>
    </citation>
    <scope>NUCLEOTIDE SEQUENCE [LARGE SCALE GENOMIC DNA]</scope>
    <source>
        <strain evidence="3 4">13</strain>
    </source>
</reference>
<feature type="chain" id="PRO_5013239783" description="Lipid/polyisoprenoid-binding YceI-like domain-containing protein" evidence="1">
    <location>
        <begin position="19"/>
        <end position="192"/>
    </location>
</feature>
<organism evidence="3 4">
    <name type="scientific">Chitinophaga caeni</name>
    <dbReference type="NCBI Taxonomy" id="2029983"/>
    <lineage>
        <taxon>Bacteria</taxon>
        <taxon>Pseudomonadati</taxon>
        <taxon>Bacteroidota</taxon>
        <taxon>Chitinophagia</taxon>
        <taxon>Chitinophagales</taxon>
        <taxon>Chitinophagaceae</taxon>
        <taxon>Chitinophaga</taxon>
    </lineage>
</organism>
<dbReference type="OrthoDB" id="9811006at2"/>
<proteinExistence type="predicted"/>
<keyword evidence="1" id="KW-0732">Signal</keyword>
<evidence type="ECO:0000313" key="3">
    <source>
        <dbReference type="EMBL" id="ATL47470.1"/>
    </source>
</evidence>
<evidence type="ECO:0000259" key="2">
    <source>
        <dbReference type="SMART" id="SM00867"/>
    </source>
</evidence>
<gene>
    <name evidence="3" type="ORF">COR50_09940</name>
</gene>
<evidence type="ECO:0000313" key="4">
    <source>
        <dbReference type="Proteomes" id="UP000220133"/>
    </source>
</evidence>
<dbReference type="KEGG" id="cbae:COR50_09940"/>
<feature type="signal peptide" evidence="1">
    <location>
        <begin position="1"/>
        <end position="18"/>
    </location>
</feature>
<protein>
    <recommendedName>
        <fullName evidence="2">Lipid/polyisoprenoid-binding YceI-like domain-containing protein</fullName>
    </recommendedName>
</protein>
<dbReference type="AlphaFoldDB" id="A0A291QU32"/>
<dbReference type="InterPro" id="IPR007372">
    <property type="entry name" value="Lipid/polyisoprenoid-bd_YceI"/>
</dbReference>
<accession>A0A291QU32</accession>
<dbReference type="EMBL" id="CP023777">
    <property type="protein sequence ID" value="ATL47470.1"/>
    <property type="molecule type" value="Genomic_DNA"/>
</dbReference>
<dbReference type="SUPFAM" id="SSF101874">
    <property type="entry name" value="YceI-like"/>
    <property type="match status" value="1"/>
</dbReference>
<feature type="domain" description="Lipid/polyisoprenoid-binding YceI-like" evidence="2">
    <location>
        <begin position="22"/>
        <end position="188"/>
    </location>
</feature>
<dbReference type="RefSeq" id="WP_098193847.1">
    <property type="nucleotide sequence ID" value="NZ_CP023777.1"/>
</dbReference>
<dbReference type="Proteomes" id="UP000220133">
    <property type="component" value="Chromosome"/>
</dbReference>
<dbReference type="Gene3D" id="2.40.128.110">
    <property type="entry name" value="Lipid/polyisoprenoid-binding, YceI-like"/>
    <property type="match status" value="1"/>
</dbReference>
<sequence length="192" mass="21261">MKKLLLALVAFAPLALFAQKTTWKADPAHTSVNFSVNHLGISQVAGKFEKFDGTVVSSNKDFTGAQINFTVDVNSVNTGVDQRDTHLKSDDFFNAAKFPEMKFTGTAFKKISDDKYLLVGDLTIRDVTKTVTFEVVHKGGIIVDPWGNNRAGFIAKTKINRFDFNINYGKDNTAVGKEVRLVINLEIVQQKS</sequence>
<dbReference type="Pfam" id="PF04264">
    <property type="entry name" value="YceI"/>
    <property type="match status" value="1"/>
</dbReference>
<evidence type="ECO:0000256" key="1">
    <source>
        <dbReference type="SAM" id="SignalP"/>
    </source>
</evidence>
<dbReference type="InterPro" id="IPR036761">
    <property type="entry name" value="TTHA0802/YceI-like_sf"/>
</dbReference>
<name>A0A291QU32_9BACT</name>
<dbReference type="SMART" id="SM00867">
    <property type="entry name" value="YceI"/>
    <property type="match status" value="1"/>
</dbReference>
<dbReference type="PANTHER" id="PTHR34406">
    <property type="entry name" value="PROTEIN YCEI"/>
    <property type="match status" value="1"/>
</dbReference>
<keyword evidence="4" id="KW-1185">Reference proteome</keyword>